<evidence type="ECO:0000313" key="1">
    <source>
        <dbReference type="EMBL" id="OHU75942.1"/>
    </source>
</evidence>
<dbReference type="AlphaFoldDB" id="A0A1S1LXM0"/>
<comment type="caution">
    <text evidence="1">The sequence shown here is derived from an EMBL/GenBank/DDBJ whole genome shotgun (WGS) entry which is preliminary data.</text>
</comment>
<reference evidence="1 2" key="1">
    <citation type="submission" date="2016-10" db="EMBL/GenBank/DDBJ databases">
        <title>Evaluation of Human, Veterinary and Environmental Mycobacterium chelonae Isolates by Core Genome Phylogenomic Analysis, Targeted Gene Comparison, and Anti-microbial Susceptibility Patterns: A Tale of Mistaken Identities.</title>
        <authorList>
            <person name="Fogelson S.B."/>
            <person name="Camus A.C."/>
            <person name="Lorenz W."/>
            <person name="Vasireddy R."/>
            <person name="Vasireddy S."/>
            <person name="Smith T."/>
            <person name="Brown-Elliott B.A."/>
            <person name="Wallace R.J.Jr."/>
            <person name="Hasan N.A."/>
            <person name="Reischl U."/>
            <person name="Sanchez S."/>
        </authorList>
    </citation>
    <scope>NUCLEOTIDE SEQUENCE [LARGE SCALE GENOMIC DNA]</scope>
    <source>
        <strain evidence="1 2">15518</strain>
    </source>
</reference>
<sequence length="66" mass="7124">MSEHPERPQGVSIVKPDGRKIVCELAYVGKDADGYDEWQCATPLSSGDVLHVDVLPAKSSIVGPFQ</sequence>
<organism evidence="1 2">
    <name type="scientific">Mycobacteroides chelonae</name>
    <name type="common">Mycobacterium chelonae</name>
    <dbReference type="NCBI Taxonomy" id="1774"/>
    <lineage>
        <taxon>Bacteria</taxon>
        <taxon>Bacillati</taxon>
        <taxon>Actinomycetota</taxon>
        <taxon>Actinomycetes</taxon>
        <taxon>Mycobacteriales</taxon>
        <taxon>Mycobacteriaceae</taxon>
        <taxon>Mycobacteroides</taxon>
    </lineage>
</organism>
<accession>A0A1S1LXM0</accession>
<name>A0A1S1LXM0_MYCCH</name>
<proteinExistence type="predicted"/>
<dbReference type="EMBL" id="MLIS01000026">
    <property type="protein sequence ID" value="OHU75942.1"/>
    <property type="molecule type" value="Genomic_DNA"/>
</dbReference>
<protein>
    <submittedName>
        <fullName evidence="1">Uncharacterized protein</fullName>
    </submittedName>
</protein>
<dbReference type="RefSeq" id="WP_070917013.1">
    <property type="nucleotide sequence ID" value="NZ_MLIR01000012.1"/>
</dbReference>
<evidence type="ECO:0000313" key="2">
    <source>
        <dbReference type="Proteomes" id="UP000179441"/>
    </source>
</evidence>
<keyword evidence="2" id="KW-1185">Reference proteome</keyword>
<dbReference type="Proteomes" id="UP000179441">
    <property type="component" value="Unassembled WGS sequence"/>
</dbReference>
<gene>
    <name evidence="1" type="ORF">BKG84_25555</name>
</gene>